<keyword evidence="4" id="KW-1185">Reference proteome</keyword>
<dbReference type="OrthoDB" id="3505552at2759"/>
<dbReference type="InterPro" id="IPR010730">
    <property type="entry name" value="HET"/>
</dbReference>
<evidence type="ECO:0000313" key="3">
    <source>
        <dbReference type="EMBL" id="RDW71004.1"/>
    </source>
</evidence>
<evidence type="ECO:0000313" key="4">
    <source>
        <dbReference type="Proteomes" id="UP000256645"/>
    </source>
</evidence>
<feature type="region of interest" description="Disordered" evidence="1">
    <location>
        <begin position="524"/>
        <end position="545"/>
    </location>
</feature>
<dbReference type="Pfam" id="PF06985">
    <property type="entry name" value="HET"/>
    <property type="match status" value="1"/>
</dbReference>
<evidence type="ECO:0000256" key="1">
    <source>
        <dbReference type="SAM" id="MobiDB-lite"/>
    </source>
</evidence>
<proteinExistence type="predicted"/>
<evidence type="ECO:0000259" key="2">
    <source>
        <dbReference type="Pfam" id="PF06985"/>
    </source>
</evidence>
<dbReference type="EMBL" id="PDLM01000008">
    <property type="protein sequence ID" value="RDW71004.1"/>
    <property type="molecule type" value="Genomic_DNA"/>
</dbReference>
<name>A0A3D8RAW5_9HELO</name>
<dbReference type="AlphaFoldDB" id="A0A3D8RAW5"/>
<organism evidence="3 4">
    <name type="scientific">Coleophoma cylindrospora</name>
    <dbReference type="NCBI Taxonomy" id="1849047"/>
    <lineage>
        <taxon>Eukaryota</taxon>
        <taxon>Fungi</taxon>
        <taxon>Dikarya</taxon>
        <taxon>Ascomycota</taxon>
        <taxon>Pezizomycotina</taxon>
        <taxon>Leotiomycetes</taxon>
        <taxon>Helotiales</taxon>
        <taxon>Dermateaceae</taxon>
        <taxon>Coleophoma</taxon>
    </lineage>
</organism>
<comment type="caution">
    <text evidence="3">The sequence shown here is derived from an EMBL/GenBank/DDBJ whole genome shotgun (WGS) entry which is preliminary data.</text>
</comment>
<protein>
    <recommendedName>
        <fullName evidence="2">Heterokaryon incompatibility domain-containing protein</fullName>
    </recommendedName>
</protein>
<gene>
    <name evidence="3" type="ORF">BP6252_07567</name>
</gene>
<dbReference type="Proteomes" id="UP000256645">
    <property type="component" value="Unassembled WGS sequence"/>
</dbReference>
<reference evidence="3 4" key="1">
    <citation type="journal article" date="2018" name="IMA Fungus">
        <title>IMA Genome-F 9: Draft genome sequence of Annulohypoxylon stygium, Aspergillus mulundensis, Berkeleyomyces basicola (syn. Thielaviopsis basicola), Ceratocystis smalleyi, two Cercospora beticola strains, Coleophoma cylindrospora, Fusarium fracticaudum, Phialophora cf. hyalina, and Morchella septimelata.</title>
        <authorList>
            <person name="Wingfield B.D."/>
            <person name="Bills G.F."/>
            <person name="Dong Y."/>
            <person name="Huang W."/>
            <person name="Nel W.J."/>
            <person name="Swalarsk-Parry B.S."/>
            <person name="Vaghefi N."/>
            <person name="Wilken P.M."/>
            <person name="An Z."/>
            <person name="de Beer Z.W."/>
            <person name="De Vos L."/>
            <person name="Chen L."/>
            <person name="Duong T.A."/>
            <person name="Gao Y."/>
            <person name="Hammerbacher A."/>
            <person name="Kikkert J.R."/>
            <person name="Li Y."/>
            <person name="Li H."/>
            <person name="Li K."/>
            <person name="Li Q."/>
            <person name="Liu X."/>
            <person name="Ma X."/>
            <person name="Naidoo K."/>
            <person name="Pethybridge S.J."/>
            <person name="Sun J."/>
            <person name="Steenkamp E.T."/>
            <person name="van der Nest M.A."/>
            <person name="van Wyk S."/>
            <person name="Wingfield M.J."/>
            <person name="Xiong C."/>
            <person name="Yue Q."/>
            <person name="Zhang X."/>
        </authorList>
    </citation>
    <scope>NUCLEOTIDE SEQUENCE [LARGE SCALE GENOMIC DNA]</scope>
    <source>
        <strain evidence="3 4">BP6252</strain>
    </source>
</reference>
<dbReference type="PANTHER" id="PTHR24148">
    <property type="entry name" value="ANKYRIN REPEAT DOMAIN-CONTAINING PROTEIN 39 HOMOLOG-RELATED"/>
    <property type="match status" value="1"/>
</dbReference>
<sequence>MLDDTRDCASVSHIQFSSNVEEILKFQTHRRKAVRWAKNLRFLTFEQEPIADAAGIVADEEIINVSKKGRCTRCELRVPLPAGHICNSHGGYNSKAAVLAQDQKYKGFPDPCPHVVNKNSERTTDPSVELYDVIEEDGSTRKVRAPKDVIDRAVDFAAQNGYRMIWIDQECINQDDGPEKELGIQSMDIVYQRAHMSIGLFRTTFAEQRHLDALLLFFEMLVGTSFQKRGPHPLRACRTLRLDVLAEALKMILEDRWNSRGWILQEAFSASGRMTILFPASKGTSVKGWSLVCHDLSLTELAIQLDVLRSCLAKSREMIIARKFKLDVPDWDKTMESLRWFHPAEQLSHSFDFWINGDKTKRSCNAAVALSFLRTRDNDRIADRLAIVANLCDYSLRLNTIKLHETEHSLSLCIYVLALLNGDFSLLPPETYNIPRNIKIDQLQSSQEFSWINTSLKPLQYIDATIFNPSGPTVGRNTSNLYHISRNGFTLPGCLWKIDIFIELADIKYRYGEAWERLRAPYKTRKTRTSKKGTESDGPPPTSRSHWLATTHILFEILISLRDSGHADKADAIWQSVMNPHWMKKQGDPIESVLDFPRNLKLENRQDMFDIEVNKQEGGFHPWWLIDRVMSAGGIWFAKAEKVDGALFEPRPERKLEATEGVEGVETKAISNVEANVLDEPQDEQLQRNSHVANDTSLEVDEAGQSAMPVVNKTTNLLTKIKDTEDTESMRRIKKSGHAQKQFTAAMLLKLTQTVGELDDFDEDISNEGANDQYLMTAEAMTSLARTIAYHKLIDPDKLKPEYALFDIEGNTDGTVLVLTPFNDLLETIPRPESRSISTSWVVEKIPDAKPIDDKEYVKETLRATGMVRGMWNFQAAPKKWYNLI</sequence>
<feature type="domain" description="Heterokaryon incompatibility" evidence="2">
    <location>
        <begin position="148"/>
        <end position="266"/>
    </location>
</feature>
<dbReference type="InterPro" id="IPR052895">
    <property type="entry name" value="HetReg/Transcr_Mod"/>
</dbReference>
<accession>A0A3D8RAW5</accession>
<dbReference type="STRING" id="1849047.A0A3D8RAW5"/>
<dbReference type="PANTHER" id="PTHR24148:SF64">
    <property type="entry name" value="HETEROKARYON INCOMPATIBILITY DOMAIN-CONTAINING PROTEIN"/>
    <property type="match status" value="1"/>
</dbReference>